<dbReference type="Proteomes" id="UP000284785">
    <property type="component" value="Unassembled WGS sequence"/>
</dbReference>
<dbReference type="EMBL" id="QSJP01000001">
    <property type="protein sequence ID" value="RHD91596.1"/>
    <property type="molecule type" value="Genomic_DNA"/>
</dbReference>
<evidence type="ECO:0000313" key="1">
    <source>
        <dbReference type="EMBL" id="RHD91596.1"/>
    </source>
</evidence>
<name>A0A414HV57_BACT4</name>
<accession>A0A414HV57</accession>
<evidence type="ECO:0000313" key="2">
    <source>
        <dbReference type="Proteomes" id="UP000284785"/>
    </source>
</evidence>
<comment type="caution">
    <text evidence="1">The sequence shown here is derived from an EMBL/GenBank/DDBJ whole genome shotgun (WGS) entry which is preliminary data.</text>
</comment>
<gene>
    <name evidence="1" type="ORF">DW780_00920</name>
</gene>
<protein>
    <submittedName>
        <fullName evidence="1">Uncharacterized protein</fullName>
    </submittedName>
</protein>
<reference evidence="1 2" key="1">
    <citation type="submission" date="2018-08" db="EMBL/GenBank/DDBJ databases">
        <title>A genome reference for cultivated species of the human gut microbiota.</title>
        <authorList>
            <person name="Zou Y."/>
            <person name="Xue W."/>
            <person name="Luo G."/>
        </authorList>
    </citation>
    <scope>NUCLEOTIDE SEQUENCE [LARGE SCALE GENOMIC DNA]</scope>
    <source>
        <strain evidence="1 2">AM30-26</strain>
    </source>
</reference>
<dbReference type="RefSeq" id="WP_118214303.1">
    <property type="nucleotide sequence ID" value="NZ_QSJP01000001.1"/>
</dbReference>
<organism evidence="1 2">
    <name type="scientific">Bacteroides thetaiotaomicron</name>
    <dbReference type="NCBI Taxonomy" id="818"/>
    <lineage>
        <taxon>Bacteria</taxon>
        <taxon>Pseudomonadati</taxon>
        <taxon>Bacteroidota</taxon>
        <taxon>Bacteroidia</taxon>
        <taxon>Bacteroidales</taxon>
        <taxon>Bacteroidaceae</taxon>
        <taxon>Bacteroides</taxon>
    </lineage>
</organism>
<sequence length="1910" mass="211644">MELVIYDREGNFKKKVSPDSSSRWSEEVASEFVVSVNFTTWEFFVLSVGDYIEVGGKRFSVKKEYRPKKTNTQKYTYNISFYGREHDMQDLLFCRLNQGSDDLESVFAYDGTPMEYLQKLVDNMNRNTDGVTWRVGEAITANRQTINFNGLYCWDAAAEIAQAFETEWWLDGEYLNLSKCERGERVTLGYMKGLKTGLTQSENSDSIKWFTRLIPVGSTKNIDPSKYGFTHLQLPSRATYIDLNTQLGLKEHREESAFSDIFPHRLGTVSSVRSEEKTNEETGDYTVYHVKDNDLPFNPDDYMIGGKVILITFESGDLSGREFECNWHNDTKEFEIINTYPDEDTQIPGGNLIPKAGDTYILTNIRMPDEYYPIAEQQLEQAVRNYLEEYSRDISIYSSDTDYIYVDKNKVPLLLGQRVRLEDEQYFTEGYLDTRITRVERKITNLSEASVSCSAAVSSSWRSSVNSSLDNLQYVLEKQMMQDNLRVLKTGDPEKPSDYNVFSALRALAEISTRALSRKNDDTASGLITFIKGIISEAVSIFRKGVRFGHFVTGMIGGSGGAVTVDEKTGKTVLEVDKAIFREEMVTPKITFNCIDVISGDKANTFAFGTVRSVDTANRIIELDLLEDQLGTSKVNDICRGVFHSLSGGNNTSDSVDANGFLNYAGFATSYFTPSEILVNESGSMRFRYTLQPGTTIHPMAGMNFYAYGNFTDPDRQAMTYETRYYTRRLKNVDTWVIDPTRNISMQDGLLEGLTIGGFVMHGHGTFQENTYLTGPNIQFTPSQIEELQGKSAYSVSLSSYERVVKLDNQGNLTSLYEELNVVSGDLNVISGDENVVTSIYNLSTRIQAFKGETELLFSDSVDKDRYVVVISATGCKAYISAGILTITEVTNYEECYVDLKINCEGNAVFDKRFSVVVVRNGVDGEGSITADLEDEMQSVACDASGAVTSGLPLAASFLMHYGTTLLPLDSLTFIGVPGVTASANKDTGKVTVTAIAASVTDTIRIQITGKATHNGIQYERSGILSINKIRPGANGENALIYALQPSVNVIKKDSAGNSDVANISCRVLKTDGASTVVSSLPFGYSLDYIIDSGSVGSYSPDTNISVSEITRKIQFRLYREAGSVVMVDQETIYVVRDGEDGTDGSDGHSPYISESGTWMVWDDDQGKYVDSGDSAKGDDGHSPKIENGTWWVWDADQGKYIDTGIKAKGEDGLNGKNGKYTELRYKYSNGKPDKPSGISPEGWSLDPDVKEPDLTHSGDFYLSDLYYTTGTSTVWNKTYLQRISFVAAEKGQSFKLQVNCYTSRSLRYAVVMKLDTPYTSSYNSEDTLWIGGGYQYTSIEVIAPSAGSHYIELAYAAASSSYAEGQMNYRIIPQKVCYLSSAVIDPNTDSLPVWSDPVVFPTDFPGEEQIYLLSASEMTVEMPRSDSFADDYIGDAYGYNASQMYTKGDVVKYNGVYKVLIAASASGISPDNTQYWQDTKWWTDNPSGVSEAYPYEYTCVRRFNVSNGIWGSYTNYRLFMNLAKDGQSAYQLVASVSQIGRTSTGSYEPETFTVSHKDAEGNAVDAYIGVYGSQDGGAWTKIGSITKVSTVSVNVAQYPYKYFVIRTYEASSSSFDNYLLSTSVSVLSDGEKGDTGATGAMPVYCGFFTAGTEYTYTNTTRDIINYEIDGGVFTFQVKRHGSAITVPPTSSTGDANWEPASKFKFVAMDTALIDGANIAGFMYKDLTMISRKGRLDGVDIDIKDVPENRFSDFVPNIMMNGNTGDAEFNKVKVRGSISEPFESYSSLDELRNGISFSWIIKSKAALEDISFALTSDQYNGRTVRIYNDASDAADGIDFLMGMMGGSGYSTIHLPKGVLLSAVGIPVVIQGIDAVTGLPTTYNLTRWYLTCPYTYDSSNHKYTISNYRQY</sequence>
<proteinExistence type="predicted"/>